<sequence>MWLRNRAGTEPLTARSPYRLRRILSLAALVLGTAAAVYFITQAMSTGEQVWAWEAAIAAAVAVFAAVDLVIIQRRLSRQRDRQHQ</sequence>
<evidence type="ECO:0000313" key="3">
    <source>
        <dbReference type="Proteomes" id="UP001212498"/>
    </source>
</evidence>
<feature type="transmembrane region" description="Helical" evidence="1">
    <location>
        <begin position="23"/>
        <end position="44"/>
    </location>
</feature>
<evidence type="ECO:0000313" key="2">
    <source>
        <dbReference type="EMBL" id="MDA0640193.1"/>
    </source>
</evidence>
<organism evidence="2 3">
    <name type="scientific">Nonomuraea ferruginea</name>
    <dbReference type="NCBI Taxonomy" id="46174"/>
    <lineage>
        <taxon>Bacteria</taxon>
        <taxon>Bacillati</taxon>
        <taxon>Actinomycetota</taxon>
        <taxon>Actinomycetes</taxon>
        <taxon>Streptosporangiales</taxon>
        <taxon>Streptosporangiaceae</taxon>
        <taxon>Nonomuraea</taxon>
    </lineage>
</organism>
<name>A0ABT4SSG4_9ACTN</name>
<proteinExistence type="predicted"/>
<feature type="transmembrane region" description="Helical" evidence="1">
    <location>
        <begin position="50"/>
        <end position="72"/>
    </location>
</feature>
<dbReference type="Pfam" id="PF19870">
    <property type="entry name" value="DUF6343"/>
    <property type="match status" value="1"/>
</dbReference>
<keyword evidence="3" id="KW-1185">Reference proteome</keyword>
<dbReference type="Proteomes" id="UP001212498">
    <property type="component" value="Unassembled WGS sequence"/>
</dbReference>
<reference evidence="2 3" key="1">
    <citation type="submission" date="2022-11" db="EMBL/GenBank/DDBJ databases">
        <title>Nonomuraea corallina sp. nov., a new species of the genus Nonomuraea isolated from sea side sediment in Thai sea.</title>
        <authorList>
            <person name="Ngamcharungchit C."/>
            <person name="Matsumoto A."/>
            <person name="Suriyachadkun C."/>
            <person name="Panbangred W."/>
            <person name="Inahashi Y."/>
            <person name="Intra B."/>
        </authorList>
    </citation>
    <scope>NUCLEOTIDE SEQUENCE [LARGE SCALE GENOMIC DNA]</scope>
    <source>
        <strain evidence="2 3">DSM 43553</strain>
    </source>
</reference>
<keyword evidence="1" id="KW-1133">Transmembrane helix</keyword>
<dbReference type="EMBL" id="JAPNUD010000010">
    <property type="protein sequence ID" value="MDA0640193.1"/>
    <property type="molecule type" value="Genomic_DNA"/>
</dbReference>
<protein>
    <submittedName>
        <fullName evidence="2">DUF6343 family protein</fullName>
    </submittedName>
</protein>
<keyword evidence="1" id="KW-0812">Transmembrane</keyword>
<comment type="caution">
    <text evidence="2">The sequence shown here is derived from an EMBL/GenBank/DDBJ whole genome shotgun (WGS) entry which is preliminary data.</text>
</comment>
<dbReference type="InterPro" id="IPR045924">
    <property type="entry name" value="DUF6343"/>
</dbReference>
<accession>A0ABT4SSG4</accession>
<keyword evidence="1" id="KW-0472">Membrane</keyword>
<dbReference type="RefSeq" id="WP_148033992.1">
    <property type="nucleotide sequence ID" value="NZ_BAABFD010000003.1"/>
</dbReference>
<evidence type="ECO:0000256" key="1">
    <source>
        <dbReference type="SAM" id="Phobius"/>
    </source>
</evidence>
<gene>
    <name evidence="2" type="ORF">OUY24_06145</name>
</gene>